<organism evidence="1 2">
    <name type="scientific">Proteus appendicitidis</name>
    <dbReference type="NCBI Taxonomy" id="3034648"/>
    <lineage>
        <taxon>Bacteria</taxon>
        <taxon>Pseudomonadati</taxon>
        <taxon>Pseudomonadota</taxon>
        <taxon>Gammaproteobacteria</taxon>
        <taxon>Enterobacterales</taxon>
        <taxon>Morganellaceae</taxon>
        <taxon>Proteus</taxon>
    </lineage>
</organism>
<keyword evidence="2" id="KW-1185">Reference proteome</keyword>
<protein>
    <submittedName>
        <fullName evidence="1">Uncharacterized protein</fullName>
    </submittedName>
</protein>
<name>A0ABY8YDH7_9GAMM</name>
<reference evidence="1 2" key="1">
    <citation type="submission" date="2023-06" db="EMBL/GenBank/DDBJ databases">
        <title>Proteus appendicitidis sp. nov., isolated from the appendiceal pus of an appendicitis patient in Yongzhou, China.</title>
        <authorList>
            <person name="Cai X."/>
        </authorList>
    </citation>
    <scope>NUCLEOTIDE SEQUENCE [LARGE SCALE GENOMIC DNA]</scope>
    <source>
        <strain evidence="1 2">HZ0627</strain>
    </source>
</reference>
<dbReference type="Proteomes" id="UP001226651">
    <property type="component" value="Chromosome"/>
</dbReference>
<sequence>MKDNDLDKKIKTVSYIVCELFLIRQVAMHCRPIFRTSLGDIRFGVESLQSFLLSYYGAGELSDSDIAVHFMSMLKSNAEADPNVIISLFPRHELTHEAVDEISELLEGLAQMETDTKNGRLKALSLQNCMH</sequence>
<evidence type="ECO:0000313" key="2">
    <source>
        <dbReference type="Proteomes" id="UP001226651"/>
    </source>
</evidence>
<evidence type="ECO:0000313" key="1">
    <source>
        <dbReference type="EMBL" id="WIV89960.1"/>
    </source>
</evidence>
<gene>
    <name evidence="1" type="ORF">QQS39_08145</name>
</gene>
<dbReference type="EMBL" id="CP127389">
    <property type="protein sequence ID" value="WIV89960.1"/>
    <property type="molecule type" value="Genomic_DNA"/>
</dbReference>
<proteinExistence type="predicted"/>
<accession>A0ABY8YDH7</accession>
<dbReference type="RefSeq" id="WP_196736589.1">
    <property type="nucleotide sequence ID" value="NZ_CP127389.1"/>
</dbReference>